<evidence type="ECO:0000313" key="4">
    <source>
        <dbReference type="Proteomes" id="UP000789342"/>
    </source>
</evidence>
<dbReference type="EMBL" id="CAJVPV010004638">
    <property type="protein sequence ID" value="CAG8576961.1"/>
    <property type="molecule type" value="Genomic_DNA"/>
</dbReference>
<reference evidence="3" key="1">
    <citation type="submission" date="2021-06" db="EMBL/GenBank/DDBJ databases">
        <authorList>
            <person name="Kallberg Y."/>
            <person name="Tangrot J."/>
            <person name="Rosling A."/>
        </authorList>
    </citation>
    <scope>NUCLEOTIDE SEQUENCE</scope>
    <source>
        <strain evidence="3">CL551</strain>
    </source>
</reference>
<dbReference type="SUPFAM" id="SSF49599">
    <property type="entry name" value="TRAF domain-like"/>
    <property type="match status" value="1"/>
</dbReference>
<dbReference type="SMART" id="SM00225">
    <property type="entry name" value="BTB"/>
    <property type="match status" value="1"/>
</dbReference>
<dbReference type="InterPro" id="IPR011333">
    <property type="entry name" value="SKP1/BTB/POZ_sf"/>
</dbReference>
<dbReference type="PROSITE" id="PS50144">
    <property type="entry name" value="MATH"/>
    <property type="match status" value="1"/>
</dbReference>
<name>A0A9N9BSS8_9GLOM</name>
<evidence type="ECO:0000259" key="1">
    <source>
        <dbReference type="PROSITE" id="PS50097"/>
    </source>
</evidence>
<dbReference type="InterPro" id="IPR000210">
    <property type="entry name" value="BTB/POZ_dom"/>
</dbReference>
<sequence length="377" mass="43920">MTTKNNAENVEKMYTFTWNIRDFQDLFKRMKETDDHFSERFYSPVSLSSSSGLEQRHVWRFSVRPRGGKNSKEHMSAFLWSYQSDYEREKGLDSRKIKYSVDVYRSAPSDSPGSTPSLVKLKTKRGVEINIFNFFTHESAWGSSEFCALSEIFPNNERNRKVDLVININFFESAQPNVINDGLSVNDSVICKRYTPSLDKYFDNEAYSDVEFSFDCGLKLKASRVVLASRSSYFESMFEGSWKETKLFTIPIEGVKYECFKLLIRFIYTGRLADGLDFDILMNLYVEAEIRNLEELRDLVSSQIVCHHRITSENWEQYLILGWKTNNRVLKEMGLKYACDNWDAVKDTIGMQRVLSCGVTTWVEELMLTKLFGYKSN</sequence>
<dbReference type="Proteomes" id="UP000789342">
    <property type="component" value="Unassembled WGS sequence"/>
</dbReference>
<dbReference type="Pfam" id="PF00651">
    <property type="entry name" value="BTB"/>
    <property type="match status" value="1"/>
</dbReference>
<dbReference type="AlphaFoldDB" id="A0A9N9BSS8"/>
<evidence type="ECO:0000313" key="3">
    <source>
        <dbReference type="EMBL" id="CAG8576961.1"/>
    </source>
</evidence>
<dbReference type="Gene3D" id="2.60.210.10">
    <property type="entry name" value="Apoptosis, Tumor Necrosis Factor Receptor Associated Protein 2, Chain A"/>
    <property type="match status" value="1"/>
</dbReference>
<dbReference type="GO" id="GO:0030163">
    <property type="term" value="P:protein catabolic process"/>
    <property type="evidence" value="ECO:0007669"/>
    <property type="project" value="UniProtKB-ARBA"/>
</dbReference>
<dbReference type="PANTHER" id="PTHR24413">
    <property type="entry name" value="SPECKLE-TYPE POZ PROTEIN"/>
    <property type="match status" value="1"/>
</dbReference>
<gene>
    <name evidence="3" type="ORF">AMORRO_LOCUS6735</name>
</gene>
<dbReference type="InterPro" id="IPR002083">
    <property type="entry name" value="MATH/TRAF_dom"/>
</dbReference>
<dbReference type="OrthoDB" id="6359816at2759"/>
<keyword evidence="4" id="KW-1185">Reference proteome</keyword>
<dbReference type="Gene3D" id="3.30.710.10">
    <property type="entry name" value="Potassium Channel Kv1.1, Chain A"/>
    <property type="match status" value="1"/>
</dbReference>
<feature type="domain" description="BTB" evidence="1">
    <location>
        <begin position="208"/>
        <end position="272"/>
    </location>
</feature>
<protein>
    <submittedName>
        <fullName evidence="3">18169_t:CDS:1</fullName>
    </submittedName>
</protein>
<dbReference type="PROSITE" id="PS50097">
    <property type="entry name" value="BTB"/>
    <property type="match status" value="1"/>
</dbReference>
<proteinExistence type="predicted"/>
<evidence type="ECO:0000259" key="2">
    <source>
        <dbReference type="PROSITE" id="PS50144"/>
    </source>
</evidence>
<accession>A0A9N9BSS8</accession>
<dbReference type="InterPro" id="IPR008974">
    <property type="entry name" value="TRAF-like"/>
</dbReference>
<dbReference type="CDD" id="cd18186">
    <property type="entry name" value="BTB_POZ_ZBTB_KLHL-like"/>
    <property type="match status" value="1"/>
</dbReference>
<comment type="caution">
    <text evidence="3">The sequence shown here is derived from an EMBL/GenBank/DDBJ whole genome shotgun (WGS) entry which is preliminary data.</text>
</comment>
<organism evidence="3 4">
    <name type="scientific">Acaulospora morrowiae</name>
    <dbReference type="NCBI Taxonomy" id="94023"/>
    <lineage>
        <taxon>Eukaryota</taxon>
        <taxon>Fungi</taxon>
        <taxon>Fungi incertae sedis</taxon>
        <taxon>Mucoromycota</taxon>
        <taxon>Glomeromycotina</taxon>
        <taxon>Glomeromycetes</taxon>
        <taxon>Diversisporales</taxon>
        <taxon>Acaulosporaceae</taxon>
        <taxon>Acaulospora</taxon>
    </lineage>
</organism>
<dbReference type="SUPFAM" id="SSF54695">
    <property type="entry name" value="POZ domain"/>
    <property type="match status" value="1"/>
</dbReference>
<feature type="domain" description="MATH" evidence="2">
    <location>
        <begin position="13"/>
        <end position="170"/>
    </location>
</feature>